<evidence type="ECO:0008006" key="3">
    <source>
        <dbReference type="Google" id="ProtNLM"/>
    </source>
</evidence>
<evidence type="ECO:0000313" key="1">
    <source>
        <dbReference type="EMBL" id="MBL0375534.1"/>
    </source>
</evidence>
<evidence type="ECO:0000313" key="2">
    <source>
        <dbReference type="Proteomes" id="UP000633219"/>
    </source>
</evidence>
<dbReference type="EMBL" id="JAEQNC010000031">
    <property type="protein sequence ID" value="MBL0375534.1"/>
    <property type="molecule type" value="Genomic_DNA"/>
</dbReference>
<keyword evidence="2" id="KW-1185">Reference proteome</keyword>
<reference evidence="1" key="1">
    <citation type="submission" date="2021-01" db="EMBL/GenBank/DDBJ databases">
        <title>Rhizobium sp. strain KVB221 16S ribosomal RNA gene Genome sequencing and assembly.</title>
        <authorList>
            <person name="Kang M."/>
        </authorList>
    </citation>
    <scope>NUCLEOTIDE SEQUENCE</scope>
    <source>
        <strain evidence="1">KVB221</strain>
    </source>
</reference>
<dbReference type="AlphaFoldDB" id="A0A937CR84"/>
<protein>
    <recommendedName>
        <fullName evidence="3">ATP-grasp domain-containing protein</fullName>
    </recommendedName>
</protein>
<accession>A0A937CR84</accession>
<dbReference type="Gene3D" id="3.30.470.20">
    <property type="entry name" value="ATP-grasp fold, B domain"/>
    <property type="match status" value="1"/>
</dbReference>
<name>A0A937CR84_9HYPH</name>
<dbReference type="Proteomes" id="UP000633219">
    <property type="component" value="Unassembled WGS sequence"/>
</dbReference>
<comment type="caution">
    <text evidence="1">The sequence shown here is derived from an EMBL/GenBank/DDBJ whole genome shotgun (WGS) entry which is preliminary data.</text>
</comment>
<organism evidence="1 2">
    <name type="scientific">Rhizobium setariae</name>
    <dbReference type="NCBI Taxonomy" id="2801340"/>
    <lineage>
        <taxon>Bacteria</taxon>
        <taxon>Pseudomonadati</taxon>
        <taxon>Pseudomonadota</taxon>
        <taxon>Alphaproteobacteria</taxon>
        <taxon>Hyphomicrobiales</taxon>
        <taxon>Rhizobiaceae</taxon>
        <taxon>Rhizobium/Agrobacterium group</taxon>
        <taxon>Rhizobium</taxon>
    </lineage>
</organism>
<gene>
    <name evidence="1" type="ORF">JJB09_26400</name>
</gene>
<dbReference type="SUPFAM" id="SSF56059">
    <property type="entry name" value="Glutathione synthetase ATP-binding domain-like"/>
    <property type="match status" value="1"/>
</dbReference>
<proteinExistence type="predicted"/>
<sequence>MTAEILRPDLLIAGGRNDPCLQLLEARAGDLGLSVATIYHDAEAEAAVSLDFNQNTLMLAARHICPKAAFVRMDVFSSELEKVEVLPRAPGWFSFVLGALVMQPDIGFFNRDMASFAGIKIADLSRARHLGLAVPATLVSNDVVEIRRFAADTEGFVAKPVNGGGYCKPLGGIDFDTLAPSGSLPIPAFVQEKLDYPEYRIYRLGNRFISFVVQSEELDYRFDRAARMAVCQSDHGPLATIVPSLRMMSDELGLNFCAFDMKTRASTGELCFLEVNSGPMFAAHDQVSSGELGRVLLEELLALSSTK</sequence>
<dbReference type="RefSeq" id="WP_201664078.1">
    <property type="nucleotide sequence ID" value="NZ_JAEQNC010000031.1"/>
</dbReference>